<reference evidence="2" key="1">
    <citation type="submission" date="2018-02" db="EMBL/GenBank/DDBJ databases">
        <title>Rhizophora mucronata_Transcriptome.</title>
        <authorList>
            <person name="Meera S.P."/>
            <person name="Sreeshan A."/>
            <person name="Augustine A."/>
        </authorList>
    </citation>
    <scope>NUCLEOTIDE SEQUENCE</scope>
    <source>
        <tissue evidence="2">Leaf</tissue>
    </source>
</reference>
<evidence type="ECO:0000256" key="1">
    <source>
        <dbReference type="SAM" id="Coils"/>
    </source>
</evidence>
<dbReference type="AlphaFoldDB" id="A0A2P2PJ10"/>
<feature type="coiled-coil region" evidence="1">
    <location>
        <begin position="19"/>
        <end position="46"/>
    </location>
</feature>
<accession>A0A2P2PJ10</accession>
<name>A0A2P2PJ10_RHIMU</name>
<proteinExistence type="predicted"/>
<keyword evidence="1" id="KW-0175">Coiled coil</keyword>
<sequence length="66" mass="7925">MPVRNCLIQSPRLQIHLVLRLFSLMAERLVGELEELEEKHRHFSMKDCYQKMPEAEIFEETLAQIR</sequence>
<protein>
    <submittedName>
        <fullName evidence="2">Uncharacterized protein</fullName>
    </submittedName>
</protein>
<organism evidence="2">
    <name type="scientific">Rhizophora mucronata</name>
    <name type="common">Asiatic mangrove</name>
    <dbReference type="NCBI Taxonomy" id="61149"/>
    <lineage>
        <taxon>Eukaryota</taxon>
        <taxon>Viridiplantae</taxon>
        <taxon>Streptophyta</taxon>
        <taxon>Embryophyta</taxon>
        <taxon>Tracheophyta</taxon>
        <taxon>Spermatophyta</taxon>
        <taxon>Magnoliopsida</taxon>
        <taxon>eudicotyledons</taxon>
        <taxon>Gunneridae</taxon>
        <taxon>Pentapetalae</taxon>
        <taxon>rosids</taxon>
        <taxon>fabids</taxon>
        <taxon>Malpighiales</taxon>
        <taxon>Rhizophoraceae</taxon>
        <taxon>Rhizophora</taxon>
    </lineage>
</organism>
<dbReference type="EMBL" id="GGEC01074264">
    <property type="protein sequence ID" value="MBX54748.1"/>
    <property type="molecule type" value="Transcribed_RNA"/>
</dbReference>
<evidence type="ECO:0000313" key="2">
    <source>
        <dbReference type="EMBL" id="MBX54748.1"/>
    </source>
</evidence>